<reference evidence="2 3" key="1">
    <citation type="submission" date="2024-02" db="EMBL/GenBank/DDBJ databases">
        <title>Comparative Genomic Analysis of Flavobacterium Species Causing Columnaris Disease of Freshwater Fish in Thailand: Insights into Virulence and Resistance Mechanisms.</title>
        <authorList>
            <person name="Nguyen D."/>
            <person name="Chokmangmeepisarn P."/>
            <person name="Khianchaikhan K."/>
            <person name="Morishita M."/>
            <person name="Bunnoy A."/>
            <person name="Rodkhum C."/>
        </authorList>
    </citation>
    <scope>NUCLEOTIDE SEQUENCE [LARGE SCALE GENOMIC DNA]</scope>
    <source>
        <strain evidence="2 3">CNRT2201</strain>
    </source>
</reference>
<organism evidence="2 3">
    <name type="scientific">Flavobacterium oreochromis</name>
    <dbReference type="NCBI Taxonomy" id="2906078"/>
    <lineage>
        <taxon>Bacteria</taxon>
        <taxon>Pseudomonadati</taxon>
        <taxon>Bacteroidota</taxon>
        <taxon>Flavobacteriia</taxon>
        <taxon>Flavobacteriales</taxon>
        <taxon>Flavobacteriaceae</taxon>
        <taxon>Flavobacterium</taxon>
    </lineage>
</organism>
<dbReference type="Proteomes" id="UP001621706">
    <property type="component" value="Unassembled WGS sequence"/>
</dbReference>
<protein>
    <submittedName>
        <fullName evidence="2">Uncharacterized protein</fullName>
    </submittedName>
</protein>
<sequence>MNSKYYQLALGFFVVLEIFLMVNIYLIADFLIQQLFIGLFIFFLVLIIRLISNKK</sequence>
<gene>
    <name evidence="2" type="ORF">V3I07_04455</name>
</gene>
<feature type="transmembrane region" description="Helical" evidence="1">
    <location>
        <begin position="34"/>
        <end position="52"/>
    </location>
</feature>
<comment type="caution">
    <text evidence="2">The sequence shown here is derived from an EMBL/GenBank/DDBJ whole genome shotgun (WGS) entry which is preliminary data.</text>
</comment>
<evidence type="ECO:0000256" key="1">
    <source>
        <dbReference type="SAM" id="Phobius"/>
    </source>
</evidence>
<dbReference type="GeneID" id="96800555"/>
<feature type="transmembrane region" description="Helical" evidence="1">
    <location>
        <begin position="7"/>
        <end position="28"/>
    </location>
</feature>
<proteinExistence type="predicted"/>
<dbReference type="EMBL" id="JAZGZP010000005">
    <property type="protein sequence ID" value="MFK7000145.1"/>
    <property type="molecule type" value="Genomic_DNA"/>
</dbReference>
<name>A0ABW8P7A0_9FLAO</name>
<evidence type="ECO:0000313" key="2">
    <source>
        <dbReference type="EMBL" id="MFK7000145.1"/>
    </source>
</evidence>
<dbReference type="RefSeq" id="WP_165624128.1">
    <property type="nucleotide sequence ID" value="NZ_CP067377.1"/>
</dbReference>
<keyword evidence="1" id="KW-1133">Transmembrane helix</keyword>
<evidence type="ECO:0000313" key="3">
    <source>
        <dbReference type="Proteomes" id="UP001621706"/>
    </source>
</evidence>
<accession>A0ABW8P7A0</accession>
<keyword evidence="1" id="KW-0472">Membrane</keyword>
<keyword evidence="3" id="KW-1185">Reference proteome</keyword>
<keyword evidence="1" id="KW-0812">Transmembrane</keyword>